<feature type="domain" description="Zn(2)-C6 fungal-type" evidence="3">
    <location>
        <begin position="12"/>
        <end position="40"/>
    </location>
</feature>
<gene>
    <name evidence="4" type="ORF">Forpi1262_v018355</name>
</gene>
<dbReference type="GO" id="GO:0000981">
    <property type="term" value="F:DNA-binding transcription factor activity, RNA polymerase II-specific"/>
    <property type="evidence" value="ECO:0007669"/>
    <property type="project" value="InterPro"/>
</dbReference>
<dbReference type="GO" id="GO:0000976">
    <property type="term" value="F:transcription cis-regulatory region binding"/>
    <property type="evidence" value="ECO:0007669"/>
    <property type="project" value="TreeGrafter"/>
</dbReference>
<evidence type="ECO:0000313" key="4">
    <source>
        <dbReference type="EMBL" id="KAG7405812.1"/>
    </source>
</evidence>
<evidence type="ECO:0000259" key="3">
    <source>
        <dbReference type="PROSITE" id="PS50048"/>
    </source>
</evidence>
<evidence type="ECO:0000313" key="5">
    <source>
        <dbReference type="Proteomes" id="UP000693942"/>
    </source>
</evidence>
<dbReference type="Pfam" id="PF00172">
    <property type="entry name" value="Zn_clus"/>
    <property type="match status" value="1"/>
</dbReference>
<reference evidence="4" key="1">
    <citation type="submission" date="2021-04" db="EMBL/GenBank/DDBJ databases">
        <title>First draft genome resource for Brassicaceae pathogens Fusarium oxysporum f. sp. raphani and Fusarium oxysporum f. sp. rapae.</title>
        <authorList>
            <person name="Asai S."/>
        </authorList>
    </citation>
    <scope>NUCLEOTIDE SEQUENCE</scope>
    <source>
        <strain evidence="4">Tf1262</strain>
    </source>
</reference>
<dbReference type="GO" id="GO:0005634">
    <property type="term" value="C:nucleus"/>
    <property type="evidence" value="ECO:0007669"/>
    <property type="project" value="TreeGrafter"/>
</dbReference>
<dbReference type="GO" id="GO:0008270">
    <property type="term" value="F:zinc ion binding"/>
    <property type="evidence" value="ECO:0007669"/>
    <property type="project" value="InterPro"/>
</dbReference>
<dbReference type="PROSITE" id="PS50048">
    <property type="entry name" value="ZN2_CY6_FUNGAL_2"/>
    <property type="match status" value="1"/>
</dbReference>
<dbReference type="CDD" id="cd00067">
    <property type="entry name" value="GAL4"/>
    <property type="match status" value="1"/>
</dbReference>
<feature type="compositionally biased region" description="Polar residues" evidence="2">
    <location>
        <begin position="64"/>
        <end position="78"/>
    </location>
</feature>
<name>A0A8J5NR20_FUSOX</name>
<dbReference type="Proteomes" id="UP000693942">
    <property type="component" value="Unassembled WGS sequence"/>
</dbReference>
<keyword evidence="1" id="KW-0539">Nucleus</keyword>
<dbReference type="PANTHER" id="PTHR37534:SF7">
    <property type="entry name" value="TRANSCRIPTIONAL ACTIVATOR PROTEIN UGA3"/>
    <property type="match status" value="1"/>
</dbReference>
<dbReference type="GO" id="GO:0045944">
    <property type="term" value="P:positive regulation of transcription by RNA polymerase II"/>
    <property type="evidence" value="ECO:0007669"/>
    <property type="project" value="TreeGrafter"/>
</dbReference>
<evidence type="ECO:0000256" key="1">
    <source>
        <dbReference type="ARBA" id="ARBA00023242"/>
    </source>
</evidence>
<feature type="region of interest" description="Disordered" evidence="2">
    <location>
        <begin position="59"/>
        <end position="78"/>
    </location>
</feature>
<dbReference type="EMBL" id="JAELUR010000032">
    <property type="protein sequence ID" value="KAG7405812.1"/>
    <property type="molecule type" value="Genomic_DNA"/>
</dbReference>
<proteinExistence type="predicted"/>
<dbReference type="InterPro" id="IPR001138">
    <property type="entry name" value="Zn2Cys6_DnaBD"/>
</dbReference>
<accession>A0A8J5NR20</accession>
<organism evidence="4 5">
    <name type="scientific">Fusarium oxysporum f. sp. raphani</name>
    <dbReference type="NCBI Taxonomy" id="96318"/>
    <lineage>
        <taxon>Eukaryota</taxon>
        <taxon>Fungi</taxon>
        <taxon>Dikarya</taxon>
        <taxon>Ascomycota</taxon>
        <taxon>Pezizomycotina</taxon>
        <taxon>Sordariomycetes</taxon>
        <taxon>Hypocreomycetidae</taxon>
        <taxon>Hypocreales</taxon>
        <taxon>Nectriaceae</taxon>
        <taxon>Fusarium</taxon>
        <taxon>Fusarium oxysporum species complex</taxon>
    </lineage>
</organism>
<dbReference type="AlphaFoldDB" id="A0A8J5NR20"/>
<sequence>MSASKFGRKEGACVQCAMRKRKCDRERPQCSPCRKNNLICEPKTFKHYKAPRASKCRPKRQRFTSKSVKPTLPHRQSQSPLRFENECCEDSVEYDDAIQSGDDVDKLTCTEIQQGIKSTSLDRDTGIAHSPLGSVDCSISPTKATALMPIPSDPQFSPQDSLLWSYFVVRGTKIFLCWDVDKFGLNELVDDPFTATFTSMAAHSTVLRPAAFALSAFLYSQDCPGALSSDDVAAFKHQALSAFEQEEPELKKKPIDFVLAGLVLQLVDGDRHIGQ</sequence>
<evidence type="ECO:0000256" key="2">
    <source>
        <dbReference type="SAM" id="MobiDB-lite"/>
    </source>
</evidence>
<dbReference type="PROSITE" id="PS00463">
    <property type="entry name" value="ZN2_CY6_FUNGAL_1"/>
    <property type="match status" value="1"/>
</dbReference>
<dbReference type="SMART" id="SM00066">
    <property type="entry name" value="GAL4"/>
    <property type="match status" value="1"/>
</dbReference>
<comment type="caution">
    <text evidence="4">The sequence shown here is derived from an EMBL/GenBank/DDBJ whole genome shotgun (WGS) entry which is preliminary data.</text>
</comment>
<protein>
    <recommendedName>
        <fullName evidence="3">Zn(2)-C6 fungal-type domain-containing protein</fullName>
    </recommendedName>
</protein>
<dbReference type="PANTHER" id="PTHR37534">
    <property type="entry name" value="TRANSCRIPTIONAL ACTIVATOR PROTEIN UGA3"/>
    <property type="match status" value="1"/>
</dbReference>